<accession>A0A9Q1UW93</accession>
<organism evidence="1 2">
    <name type="scientific">Clostridium botulinum</name>
    <dbReference type="NCBI Taxonomy" id="1491"/>
    <lineage>
        <taxon>Bacteria</taxon>
        <taxon>Bacillati</taxon>
        <taxon>Bacillota</taxon>
        <taxon>Clostridia</taxon>
        <taxon>Eubacteriales</taxon>
        <taxon>Clostridiaceae</taxon>
        <taxon>Clostridium</taxon>
    </lineage>
</organism>
<sequence length="101" mass="12197">WYNLRYGVYKYYIYNVKGNENCTYKEVMKKLSSNALSGVKMPDDREGVEVYRYGNMAIKVKNNEIVYICNNKGIGSFERYKFNVDTKYRDYLRKLWRIDDL</sequence>
<reference evidence="1 2" key="1">
    <citation type="submission" date="2015-07" db="EMBL/GenBank/DDBJ databases">
        <title>Draft genome sequences of 17 French Clostridium botulinum group III.</title>
        <authorList>
            <person name="Woudstra C."/>
            <person name="Le Marechal C."/>
            <person name="Souillard R."/>
            <person name="Bayon-Auboyer M.-H."/>
            <person name="Dessouter D."/>
            <person name="Fach P."/>
        </authorList>
    </citation>
    <scope>NUCLEOTIDE SEQUENCE [LARGE SCALE GENOMIC DNA]</scope>
    <source>
        <strain evidence="1 2">12LNRI-CD</strain>
    </source>
</reference>
<dbReference type="EMBL" id="LGVR01000100">
    <property type="protein sequence ID" value="KOA82623.1"/>
    <property type="molecule type" value="Genomic_DNA"/>
</dbReference>
<feature type="non-terminal residue" evidence="1">
    <location>
        <position position="1"/>
    </location>
</feature>
<dbReference type="AlphaFoldDB" id="A0A9Q1UW93"/>
<proteinExistence type="predicted"/>
<gene>
    <name evidence="1" type="ORF">ADU74_13180</name>
</gene>
<comment type="caution">
    <text evidence="1">The sequence shown here is derived from an EMBL/GenBank/DDBJ whole genome shotgun (WGS) entry which is preliminary data.</text>
</comment>
<name>A0A9Q1UW93_CLOBO</name>
<dbReference type="Proteomes" id="UP000037540">
    <property type="component" value="Unassembled WGS sequence"/>
</dbReference>
<evidence type="ECO:0000313" key="1">
    <source>
        <dbReference type="EMBL" id="KOA82623.1"/>
    </source>
</evidence>
<protein>
    <submittedName>
        <fullName evidence="1">Uncharacterized protein</fullName>
    </submittedName>
</protein>
<evidence type="ECO:0000313" key="2">
    <source>
        <dbReference type="Proteomes" id="UP000037540"/>
    </source>
</evidence>
<dbReference type="RefSeq" id="WP_052873313.1">
    <property type="nucleotide sequence ID" value="NZ_LGVR01000100.1"/>
</dbReference>